<comment type="caution">
    <text evidence="1">The sequence shown here is derived from an EMBL/GenBank/DDBJ whole genome shotgun (WGS) entry which is preliminary data.</text>
</comment>
<gene>
    <name evidence="1" type="ORF">C9J27_04575</name>
</gene>
<dbReference type="Proteomes" id="UP000241426">
    <property type="component" value="Unassembled WGS sequence"/>
</dbReference>
<proteinExistence type="predicted"/>
<dbReference type="RefSeq" id="WP_107289039.1">
    <property type="nucleotide sequence ID" value="NZ_PYNF01000003.1"/>
</dbReference>
<sequence length="75" mass="8516">MFFDTQKDLKFVIKGELLSNFNKQSKRLSKLVGRELSAEDVLKRALTQLEDCLGVKKGQSLVVIDDKTGKVVDRF</sequence>
<reference evidence="1 2" key="1">
    <citation type="submission" date="2018-01" db="EMBL/GenBank/DDBJ databases">
        <title>Whole genome sequencing of Histamine producing bacteria.</title>
        <authorList>
            <person name="Butler K."/>
        </authorList>
    </citation>
    <scope>NUCLEOTIDE SEQUENCE [LARGE SCALE GENOMIC DNA]</scope>
    <source>
        <strain evidence="1 2">FS-7.2</strain>
    </source>
</reference>
<evidence type="ECO:0000313" key="2">
    <source>
        <dbReference type="Proteomes" id="UP000241426"/>
    </source>
</evidence>
<name>A0A2T3KL76_9GAMM</name>
<dbReference type="EMBL" id="PYNF01000003">
    <property type="protein sequence ID" value="PSV00409.1"/>
    <property type="molecule type" value="Genomic_DNA"/>
</dbReference>
<organism evidence="1 2">
    <name type="scientific">Photobacterium kishitanii</name>
    <dbReference type="NCBI Taxonomy" id="318456"/>
    <lineage>
        <taxon>Bacteria</taxon>
        <taxon>Pseudomonadati</taxon>
        <taxon>Pseudomonadota</taxon>
        <taxon>Gammaproteobacteria</taxon>
        <taxon>Vibrionales</taxon>
        <taxon>Vibrionaceae</taxon>
        <taxon>Photobacterium</taxon>
    </lineage>
</organism>
<protein>
    <submittedName>
        <fullName evidence="1">Uncharacterized protein</fullName>
    </submittedName>
</protein>
<evidence type="ECO:0000313" key="1">
    <source>
        <dbReference type="EMBL" id="PSV00409.1"/>
    </source>
</evidence>
<accession>A0A2T3KL76</accession>
<dbReference type="AlphaFoldDB" id="A0A2T3KL76"/>